<dbReference type="Proteomes" id="UP000324241">
    <property type="component" value="Unassembled WGS sequence"/>
</dbReference>
<comment type="caution">
    <text evidence="1">The sequence shown here is derived from an EMBL/GenBank/DDBJ whole genome shotgun (WGS) entry which is preliminary data.</text>
</comment>
<dbReference type="GO" id="GO:0003824">
    <property type="term" value="F:catalytic activity"/>
    <property type="evidence" value="ECO:0007669"/>
    <property type="project" value="InterPro"/>
</dbReference>
<dbReference type="GeneID" id="54334067"/>
<evidence type="ECO:0000313" key="2">
    <source>
        <dbReference type="Proteomes" id="UP000324241"/>
    </source>
</evidence>
<dbReference type="RefSeq" id="XP_033421784.1">
    <property type="nucleotide sequence ID" value="XM_033575929.1"/>
</dbReference>
<dbReference type="OrthoDB" id="1658288at2759"/>
<dbReference type="EMBL" id="QUQM01000008">
    <property type="protein sequence ID" value="KAA8642422.1"/>
    <property type="molecule type" value="Genomic_DNA"/>
</dbReference>
<dbReference type="Gene3D" id="3.40.50.1580">
    <property type="entry name" value="Nucleoside phosphorylase domain"/>
    <property type="match status" value="1"/>
</dbReference>
<accession>A0A5M9M5T4</accession>
<dbReference type="InterPro" id="IPR053137">
    <property type="entry name" value="NLR-like"/>
</dbReference>
<dbReference type="AlphaFoldDB" id="A0A5M9M5T4"/>
<evidence type="ECO:0008006" key="3">
    <source>
        <dbReference type="Google" id="ProtNLM"/>
    </source>
</evidence>
<evidence type="ECO:0000313" key="1">
    <source>
        <dbReference type="EMBL" id="KAA8642422.1"/>
    </source>
</evidence>
<protein>
    <recommendedName>
        <fullName evidence="3">Nucleoside phosphorylase domain-containing protein</fullName>
    </recommendedName>
</protein>
<dbReference type="GO" id="GO:0009116">
    <property type="term" value="P:nucleoside metabolic process"/>
    <property type="evidence" value="ECO:0007669"/>
    <property type="project" value="InterPro"/>
</dbReference>
<dbReference type="PANTHER" id="PTHR46082:SF6">
    <property type="entry name" value="AAA+ ATPASE DOMAIN-CONTAINING PROTEIN-RELATED"/>
    <property type="match status" value="1"/>
</dbReference>
<dbReference type="SUPFAM" id="SSF53167">
    <property type="entry name" value="Purine and uridine phosphorylases"/>
    <property type="match status" value="1"/>
</dbReference>
<proteinExistence type="predicted"/>
<dbReference type="InterPro" id="IPR035994">
    <property type="entry name" value="Nucleoside_phosphorylase_sf"/>
</dbReference>
<dbReference type="PANTHER" id="PTHR46082">
    <property type="entry name" value="ATP/GTP-BINDING PROTEIN-RELATED"/>
    <property type="match status" value="1"/>
</dbReference>
<organism evidence="1 2">
    <name type="scientific">Aspergillus tanneri</name>
    <dbReference type="NCBI Taxonomy" id="1220188"/>
    <lineage>
        <taxon>Eukaryota</taxon>
        <taxon>Fungi</taxon>
        <taxon>Dikarya</taxon>
        <taxon>Ascomycota</taxon>
        <taxon>Pezizomycotina</taxon>
        <taxon>Eurotiomycetes</taxon>
        <taxon>Eurotiomycetidae</taxon>
        <taxon>Eurotiales</taxon>
        <taxon>Aspergillaceae</taxon>
        <taxon>Aspergillus</taxon>
        <taxon>Aspergillus subgen. Circumdati</taxon>
    </lineage>
</organism>
<name>A0A5M9M5T4_9EURO</name>
<gene>
    <name evidence="1" type="ORF">ATNIH1004_011366</name>
</gene>
<reference evidence="1 2" key="1">
    <citation type="submission" date="2019-08" db="EMBL/GenBank/DDBJ databases">
        <title>The genome sequence of a newly discovered highly antifungal drug resistant Aspergillus species, Aspergillus tanneri NIH 1004.</title>
        <authorList>
            <person name="Mounaud S."/>
            <person name="Singh I."/>
            <person name="Joardar V."/>
            <person name="Pakala S."/>
            <person name="Pakala S."/>
            <person name="Venepally P."/>
            <person name="Chung J.K."/>
            <person name="Losada L."/>
            <person name="Nierman W.C."/>
        </authorList>
    </citation>
    <scope>NUCLEOTIDE SEQUENCE [LARGE SCALE GENOMIC DNA]</scope>
    <source>
        <strain evidence="1 2">NIH1004</strain>
    </source>
</reference>
<sequence length="106" mass="11572">MCSMLHARNGEGSAASVASTLKVSYTGIQVALIVGICGGALYPSTEKQVFLGDVIMSDAVVEYDFGRQYPGDFQRKTDVKDTLGRPNREIRTLLANLKATRARQEF</sequence>